<organism evidence="1 2">
    <name type="scientific">Candidatus Rothia avicola</name>
    <dbReference type="NCBI Taxonomy" id="2840478"/>
    <lineage>
        <taxon>Bacteria</taxon>
        <taxon>Bacillati</taxon>
        <taxon>Actinomycetota</taxon>
        <taxon>Actinomycetes</taxon>
        <taxon>Micrococcales</taxon>
        <taxon>Micrococcaceae</taxon>
        <taxon>Rothia</taxon>
    </lineage>
</organism>
<evidence type="ECO:0000313" key="2">
    <source>
        <dbReference type="Proteomes" id="UP000824134"/>
    </source>
</evidence>
<reference evidence="1" key="2">
    <citation type="submission" date="2021-04" db="EMBL/GenBank/DDBJ databases">
        <authorList>
            <person name="Gilroy R."/>
        </authorList>
    </citation>
    <scope>NUCLEOTIDE SEQUENCE</scope>
    <source>
        <strain evidence="1">ChiHjej12B11-9195</strain>
    </source>
</reference>
<evidence type="ECO:0008006" key="3">
    <source>
        <dbReference type="Google" id="ProtNLM"/>
    </source>
</evidence>
<feature type="non-terminal residue" evidence="1">
    <location>
        <position position="210"/>
    </location>
</feature>
<comment type="caution">
    <text evidence="1">The sequence shown here is derived from an EMBL/GenBank/DDBJ whole genome shotgun (WGS) entry which is preliminary data.</text>
</comment>
<proteinExistence type="predicted"/>
<sequence>MIQSLNNFSKKSWDNYSTENDFFNSRNIVFGKNGMGKTALGQGIIEEYTKKGGDKFRYYSENYHDNSIIISERNGIKGVKADFGREAVENIKTIQNLTNKIVPEGKLDKLEEIPEHSLKVTLRTIFDQNKGNVRVNFPSSKNAEEIISIFKKQFEEAKLEKSIVEIDNFIPDSSNYEQERDNLRALDIPKYSDCEDLIVALQNLKSIELK</sequence>
<reference evidence="1" key="1">
    <citation type="journal article" date="2021" name="PeerJ">
        <title>Extensive microbial diversity within the chicken gut microbiome revealed by metagenomics and culture.</title>
        <authorList>
            <person name="Gilroy R."/>
            <person name="Ravi A."/>
            <person name="Getino M."/>
            <person name="Pursley I."/>
            <person name="Horton D.L."/>
            <person name="Alikhan N.F."/>
            <person name="Baker D."/>
            <person name="Gharbi K."/>
            <person name="Hall N."/>
            <person name="Watson M."/>
            <person name="Adriaenssens E.M."/>
            <person name="Foster-Nyarko E."/>
            <person name="Jarju S."/>
            <person name="Secka A."/>
            <person name="Antonio M."/>
            <person name="Oren A."/>
            <person name="Chaudhuri R.R."/>
            <person name="La Ragione R."/>
            <person name="Hildebrand F."/>
            <person name="Pallen M.J."/>
        </authorList>
    </citation>
    <scope>NUCLEOTIDE SEQUENCE</scope>
    <source>
        <strain evidence="1">ChiHjej12B11-9195</strain>
    </source>
</reference>
<dbReference type="AlphaFoldDB" id="A0A9D1ZU55"/>
<dbReference type="Proteomes" id="UP000824134">
    <property type="component" value="Unassembled WGS sequence"/>
</dbReference>
<accession>A0A9D1ZU55</accession>
<evidence type="ECO:0000313" key="1">
    <source>
        <dbReference type="EMBL" id="HIY94089.1"/>
    </source>
</evidence>
<gene>
    <name evidence="1" type="ORF">H9821_00260</name>
</gene>
<name>A0A9D1ZU55_9MICC</name>
<dbReference type="EMBL" id="DXCN01000004">
    <property type="protein sequence ID" value="HIY94089.1"/>
    <property type="molecule type" value="Genomic_DNA"/>
</dbReference>
<protein>
    <recommendedName>
        <fullName evidence="3">Protein CR006 P-loop domain-containing protein</fullName>
    </recommendedName>
</protein>